<dbReference type="PROSITE" id="PS00108">
    <property type="entry name" value="PROTEIN_KINASE_ST"/>
    <property type="match status" value="1"/>
</dbReference>
<sequence>MAAGRVDVPRRRDNYAYGCFKKEEEVVHYKNGIRDSKLSRVHRGYPNTNGYQLLSDGNFFGTRQGEAGVKDAPCVNNSEVSKHEDGVQLPPEKKRKFSPIIWDLEEKVRISSKNRIIPTSSFSRIKSPEGSAEEVPTVVCDGGAAKNSVLENQVEGLDHNSEKPFLGCGLVGTTVSMSPVGLSAPLPQEEIGFDDLEQVHLEEEELVQVHSILASRWASDSDTPRDVSTSSGDDTPERGLSSKSSTPESGEFRRESFGDRARLSGYDELGIGRSSKDEYPESELEDDVMDFDKSPYEDSGVRQLQIEELAVPARRSMNMFHSCRSVFEFEKLNKINEGTYGIVYRARNKTTGEIVALKKVKMDVGRKEYHLEHGFPLSALREINILLSFNHPSIVNVKEVVMDDSDNVYMVMEFMEHDLKGLIESMKQPFSTSEVKCLMLQLLEGVKYLHDNWVLHRDLKTSNLLVNNQGELKICDFGMSRHYGSPLKPYTSLVVTLWYRAPELLLGMKKYSMAIDMWSLGCIMAELLAKKPLFNGKTEADQIDKIFKTLGTPTEAIWPGFSELPGAKANFVKQPFNLLRKRFPATSFTGSPVLSESGFDLLNKLLTYDPEKRITADAALNHDWFHEVPLPKSKEFMPTFPPQHDRKRMNTNEEKRVLARRMQH</sequence>
<dbReference type="EMBL" id="JAFEMO010000013">
    <property type="protein sequence ID" value="KAH7549747.1"/>
    <property type="molecule type" value="Genomic_DNA"/>
</dbReference>
<dbReference type="PANTHER" id="PTHR24056:SF415">
    <property type="entry name" value="CYCLIN-DEPENDENT KINASE G1"/>
    <property type="match status" value="1"/>
</dbReference>
<dbReference type="PANTHER" id="PTHR24056">
    <property type="entry name" value="CELL DIVISION PROTEIN KINASE"/>
    <property type="match status" value="1"/>
</dbReference>
<feature type="region of interest" description="Disordered" evidence="10">
    <location>
        <begin position="643"/>
        <end position="664"/>
    </location>
</feature>
<evidence type="ECO:0000256" key="6">
    <source>
        <dbReference type="ARBA" id="ARBA00022777"/>
    </source>
</evidence>
<gene>
    <name evidence="12" type="ORF">JRO89_XS13G0076200</name>
</gene>
<keyword evidence="4" id="KW-0808">Transferase</keyword>
<dbReference type="InterPro" id="IPR011009">
    <property type="entry name" value="Kinase-like_dom_sf"/>
</dbReference>
<keyword evidence="6" id="KW-0418">Kinase</keyword>
<evidence type="ECO:0000256" key="10">
    <source>
        <dbReference type="SAM" id="MobiDB-lite"/>
    </source>
</evidence>
<evidence type="ECO:0000256" key="5">
    <source>
        <dbReference type="ARBA" id="ARBA00022741"/>
    </source>
</evidence>
<keyword evidence="5" id="KW-0547">Nucleotide-binding</keyword>
<name>A0ABQ8H752_9ROSI</name>
<evidence type="ECO:0000256" key="2">
    <source>
        <dbReference type="ARBA" id="ARBA00012425"/>
    </source>
</evidence>
<proteinExistence type="inferred from homology"/>
<keyword evidence="13" id="KW-1185">Reference proteome</keyword>
<evidence type="ECO:0000313" key="13">
    <source>
        <dbReference type="Proteomes" id="UP000827721"/>
    </source>
</evidence>
<evidence type="ECO:0000256" key="3">
    <source>
        <dbReference type="ARBA" id="ARBA00022527"/>
    </source>
</evidence>
<comment type="catalytic activity">
    <reaction evidence="9">
        <text>L-seryl-[protein] + ATP = O-phospho-L-seryl-[protein] + ADP + H(+)</text>
        <dbReference type="Rhea" id="RHEA:17989"/>
        <dbReference type="Rhea" id="RHEA-COMP:9863"/>
        <dbReference type="Rhea" id="RHEA-COMP:11604"/>
        <dbReference type="ChEBI" id="CHEBI:15378"/>
        <dbReference type="ChEBI" id="CHEBI:29999"/>
        <dbReference type="ChEBI" id="CHEBI:30616"/>
        <dbReference type="ChEBI" id="CHEBI:83421"/>
        <dbReference type="ChEBI" id="CHEBI:456216"/>
        <dbReference type="EC" id="2.7.11.22"/>
    </reaction>
</comment>
<evidence type="ECO:0000256" key="8">
    <source>
        <dbReference type="ARBA" id="ARBA00047811"/>
    </source>
</evidence>
<feature type="region of interest" description="Disordered" evidence="10">
    <location>
        <begin position="269"/>
        <end position="288"/>
    </location>
</feature>
<organism evidence="12 13">
    <name type="scientific">Xanthoceras sorbifolium</name>
    <dbReference type="NCBI Taxonomy" id="99658"/>
    <lineage>
        <taxon>Eukaryota</taxon>
        <taxon>Viridiplantae</taxon>
        <taxon>Streptophyta</taxon>
        <taxon>Embryophyta</taxon>
        <taxon>Tracheophyta</taxon>
        <taxon>Spermatophyta</taxon>
        <taxon>Magnoliopsida</taxon>
        <taxon>eudicotyledons</taxon>
        <taxon>Gunneridae</taxon>
        <taxon>Pentapetalae</taxon>
        <taxon>rosids</taxon>
        <taxon>malvids</taxon>
        <taxon>Sapindales</taxon>
        <taxon>Sapindaceae</taxon>
        <taxon>Xanthoceroideae</taxon>
        <taxon>Xanthoceras</taxon>
    </lineage>
</organism>
<keyword evidence="7" id="KW-0067">ATP-binding</keyword>
<dbReference type="CDD" id="cd07843">
    <property type="entry name" value="STKc_CDC2L1"/>
    <property type="match status" value="1"/>
</dbReference>
<dbReference type="InterPro" id="IPR000719">
    <property type="entry name" value="Prot_kinase_dom"/>
</dbReference>
<feature type="domain" description="Protein kinase" evidence="11">
    <location>
        <begin position="329"/>
        <end position="625"/>
    </location>
</feature>
<dbReference type="InterPro" id="IPR045267">
    <property type="entry name" value="CDK11/PITSLRE_STKc"/>
</dbReference>
<dbReference type="Gene3D" id="1.10.510.10">
    <property type="entry name" value="Transferase(Phosphotransferase) domain 1"/>
    <property type="match status" value="1"/>
</dbReference>
<evidence type="ECO:0000256" key="1">
    <source>
        <dbReference type="ARBA" id="ARBA00006485"/>
    </source>
</evidence>
<dbReference type="InterPro" id="IPR050108">
    <property type="entry name" value="CDK"/>
</dbReference>
<keyword evidence="3" id="KW-0723">Serine/threonine-protein kinase</keyword>
<dbReference type="Pfam" id="PF00069">
    <property type="entry name" value="Pkinase"/>
    <property type="match status" value="1"/>
</dbReference>
<protein>
    <recommendedName>
        <fullName evidence="2">cyclin-dependent kinase</fullName>
        <ecNumber evidence="2">2.7.11.22</ecNumber>
    </recommendedName>
</protein>
<comment type="similarity">
    <text evidence="1">Belongs to the protein kinase superfamily. CMGC Ser/Thr protein kinase family. CDC2/CDKX subfamily.</text>
</comment>
<feature type="compositionally biased region" description="Polar residues" evidence="10">
    <location>
        <begin position="218"/>
        <end position="233"/>
    </location>
</feature>
<evidence type="ECO:0000256" key="4">
    <source>
        <dbReference type="ARBA" id="ARBA00022679"/>
    </source>
</evidence>
<feature type="compositionally biased region" description="Basic and acidic residues" evidence="10">
    <location>
        <begin position="648"/>
        <end position="657"/>
    </location>
</feature>
<feature type="region of interest" description="Disordered" evidence="10">
    <location>
        <begin position="218"/>
        <end position="257"/>
    </location>
</feature>
<dbReference type="EC" id="2.7.11.22" evidence="2"/>
<evidence type="ECO:0000313" key="12">
    <source>
        <dbReference type="EMBL" id="KAH7549747.1"/>
    </source>
</evidence>
<evidence type="ECO:0000256" key="7">
    <source>
        <dbReference type="ARBA" id="ARBA00022840"/>
    </source>
</evidence>
<evidence type="ECO:0000259" key="11">
    <source>
        <dbReference type="PROSITE" id="PS50011"/>
    </source>
</evidence>
<dbReference type="InterPro" id="IPR008271">
    <property type="entry name" value="Ser/Thr_kinase_AS"/>
</dbReference>
<dbReference type="SUPFAM" id="SSF56112">
    <property type="entry name" value="Protein kinase-like (PK-like)"/>
    <property type="match status" value="1"/>
</dbReference>
<comment type="catalytic activity">
    <reaction evidence="8">
        <text>L-threonyl-[protein] + ATP = O-phospho-L-threonyl-[protein] + ADP + H(+)</text>
        <dbReference type="Rhea" id="RHEA:46608"/>
        <dbReference type="Rhea" id="RHEA-COMP:11060"/>
        <dbReference type="Rhea" id="RHEA-COMP:11605"/>
        <dbReference type="ChEBI" id="CHEBI:15378"/>
        <dbReference type="ChEBI" id="CHEBI:30013"/>
        <dbReference type="ChEBI" id="CHEBI:30616"/>
        <dbReference type="ChEBI" id="CHEBI:61977"/>
        <dbReference type="ChEBI" id="CHEBI:456216"/>
        <dbReference type="EC" id="2.7.11.22"/>
    </reaction>
</comment>
<dbReference type="Proteomes" id="UP000827721">
    <property type="component" value="Unassembled WGS sequence"/>
</dbReference>
<evidence type="ECO:0000256" key="9">
    <source>
        <dbReference type="ARBA" id="ARBA00048367"/>
    </source>
</evidence>
<comment type="caution">
    <text evidence="12">The sequence shown here is derived from an EMBL/GenBank/DDBJ whole genome shotgun (WGS) entry which is preliminary data.</text>
</comment>
<dbReference type="PROSITE" id="PS50011">
    <property type="entry name" value="PROTEIN_KINASE_DOM"/>
    <property type="match status" value="1"/>
</dbReference>
<dbReference type="Gene3D" id="3.30.200.20">
    <property type="entry name" value="Phosphorylase Kinase, domain 1"/>
    <property type="match status" value="1"/>
</dbReference>
<reference evidence="12 13" key="1">
    <citation type="submission" date="2021-02" db="EMBL/GenBank/DDBJ databases">
        <title>Plant Genome Project.</title>
        <authorList>
            <person name="Zhang R.-G."/>
        </authorList>
    </citation>
    <scope>NUCLEOTIDE SEQUENCE [LARGE SCALE GENOMIC DNA]</scope>
    <source>
        <tissue evidence="12">Leaves</tissue>
    </source>
</reference>
<dbReference type="SMART" id="SM00220">
    <property type="entry name" value="S_TKc"/>
    <property type="match status" value="1"/>
</dbReference>
<accession>A0ABQ8H752</accession>